<dbReference type="EMBL" id="JAAAPO010000001">
    <property type="protein sequence ID" value="NBC35514.1"/>
    <property type="molecule type" value="Genomic_DNA"/>
</dbReference>
<name>A0ABW9XAH0_9SPHN</name>
<gene>
    <name evidence="1" type="ORF">GTZ99_02975</name>
</gene>
<keyword evidence="2" id="KW-1185">Reference proteome</keyword>
<reference evidence="2" key="1">
    <citation type="submission" date="2020-01" db="EMBL/GenBank/DDBJ databases">
        <title>Sphingomonas sp. strain CSW-10.</title>
        <authorList>
            <person name="Chen W.-M."/>
        </authorList>
    </citation>
    <scope>NUCLEOTIDE SEQUENCE [LARGE SCALE GENOMIC DNA]</scope>
    <source>
        <strain evidence="2">FSY-8</strain>
    </source>
</reference>
<sequence length="47" mass="5511">MERTTLSRSYIYAKVRRGEFPAPISLGSKCSRWHVADVDAWIRERQS</sequence>
<dbReference type="InterPro" id="IPR010260">
    <property type="entry name" value="AlpA"/>
</dbReference>
<dbReference type="Proteomes" id="UP000753724">
    <property type="component" value="Unassembled WGS sequence"/>
</dbReference>
<comment type="caution">
    <text evidence="1">The sequence shown here is derived from an EMBL/GenBank/DDBJ whole genome shotgun (WGS) entry which is preliminary data.</text>
</comment>
<accession>A0ABW9XAH0</accession>
<evidence type="ECO:0000313" key="1">
    <source>
        <dbReference type="EMBL" id="NBC35514.1"/>
    </source>
</evidence>
<dbReference type="Pfam" id="PF05930">
    <property type="entry name" value="Phage_AlpA"/>
    <property type="match status" value="1"/>
</dbReference>
<dbReference type="Gene3D" id="1.10.238.160">
    <property type="match status" value="1"/>
</dbReference>
<organism evidence="1 2">
    <name type="scientific">Novosphingobium ovatum</name>
    <dbReference type="NCBI Taxonomy" id="1908523"/>
    <lineage>
        <taxon>Bacteria</taxon>
        <taxon>Pseudomonadati</taxon>
        <taxon>Pseudomonadota</taxon>
        <taxon>Alphaproteobacteria</taxon>
        <taxon>Sphingomonadales</taxon>
        <taxon>Sphingomonadaceae</taxon>
        <taxon>Novosphingobium</taxon>
    </lineage>
</organism>
<proteinExistence type="predicted"/>
<evidence type="ECO:0000313" key="2">
    <source>
        <dbReference type="Proteomes" id="UP000753724"/>
    </source>
</evidence>
<protein>
    <submittedName>
        <fullName evidence="1">AlpA family phage regulatory protein</fullName>
    </submittedName>
</protein>